<dbReference type="Pfam" id="PF14020">
    <property type="entry name" value="DUF4236"/>
    <property type="match status" value="1"/>
</dbReference>
<evidence type="ECO:0000313" key="3">
    <source>
        <dbReference type="EMBL" id="PGZ02288.1"/>
    </source>
</evidence>
<evidence type="ECO:0000259" key="2">
    <source>
        <dbReference type="Pfam" id="PF14020"/>
    </source>
</evidence>
<proteinExistence type="predicted"/>
<dbReference type="EMBL" id="NUPM01000012">
    <property type="protein sequence ID" value="PGZ02288.1"/>
    <property type="molecule type" value="Genomic_DNA"/>
</dbReference>
<evidence type="ECO:0000313" key="4">
    <source>
        <dbReference type="Proteomes" id="UP000223445"/>
    </source>
</evidence>
<dbReference type="Proteomes" id="UP000223445">
    <property type="component" value="Unassembled WGS sequence"/>
</dbReference>
<reference evidence="3 4" key="1">
    <citation type="submission" date="2017-09" db="EMBL/GenBank/DDBJ databases">
        <title>Large-scale bioinformatics analysis of Bacillus genomes uncovers conserved roles of natural products in bacterial physiology.</title>
        <authorList>
            <consortium name="Agbiome Team Llc"/>
            <person name="Bleich R.M."/>
            <person name="Grubbs K.J."/>
            <person name="Santa Maria K.C."/>
            <person name="Allen S.E."/>
            <person name="Farag S."/>
            <person name="Shank E.A."/>
            <person name="Bowers A."/>
        </authorList>
    </citation>
    <scope>NUCLEOTIDE SEQUENCE [LARGE SCALE GENOMIC DNA]</scope>
    <source>
        <strain evidence="3 4">AFS030179</strain>
    </source>
</reference>
<organism evidence="3 4">
    <name type="scientific">Bacillus thuringiensis</name>
    <dbReference type="NCBI Taxonomy" id="1428"/>
    <lineage>
        <taxon>Bacteria</taxon>
        <taxon>Bacillati</taxon>
        <taxon>Bacillota</taxon>
        <taxon>Bacilli</taxon>
        <taxon>Bacillales</taxon>
        <taxon>Bacillaceae</taxon>
        <taxon>Bacillus</taxon>
        <taxon>Bacillus cereus group</taxon>
    </lineage>
</organism>
<keyword evidence="1" id="KW-0812">Transmembrane</keyword>
<sequence length="176" mass="19216">MGFKFRKSIKVAPGVKVNLSRKGVGVSAGVKGARVSTGPSGTRITTSIPGSGLSYEHRVGSKKGNNNTSVQSYSESEINRQVFEVTAFRIKDNKLNSGARKWMKSLSIITGVIAIICLVLLQVIFTVLFGLISFMCYKNIKVPMGVICPSCNRQQPLLFNQKEIQCLKCKSTLVIK</sequence>
<feature type="domain" description="DUF4236" evidence="2">
    <location>
        <begin position="3"/>
        <end position="55"/>
    </location>
</feature>
<keyword evidence="1" id="KW-1133">Transmembrane helix</keyword>
<feature type="transmembrane region" description="Helical" evidence="1">
    <location>
        <begin position="106"/>
        <end position="134"/>
    </location>
</feature>
<dbReference type="RefSeq" id="WP_000505897.1">
    <property type="nucleotide sequence ID" value="NZ_NUPM01000012.1"/>
</dbReference>
<comment type="caution">
    <text evidence="3">The sequence shown here is derived from an EMBL/GenBank/DDBJ whole genome shotgun (WGS) entry which is preliminary data.</text>
</comment>
<keyword evidence="1" id="KW-0472">Membrane</keyword>
<evidence type="ECO:0000256" key="1">
    <source>
        <dbReference type="SAM" id="Phobius"/>
    </source>
</evidence>
<accession>A0AB36V8N7</accession>
<protein>
    <submittedName>
        <fullName evidence="3">DUF4236 domain-containing protein</fullName>
    </submittedName>
</protein>
<name>A0AB36V8N7_BACTU</name>
<dbReference type="InterPro" id="IPR025330">
    <property type="entry name" value="DUF4236"/>
</dbReference>
<dbReference type="AlphaFoldDB" id="A0AB36V8N7"/>
<gene>
    <name evidence="3" type="ORF">COE48_18555</name>
</gene>